<sequence length="739" mass="84850">MNNRSIFTSSNSSSIQQSFSNLPTILRNFIIENNFISDKTDREDQQSSLQSMSRSNLNHSDDKRDDIFVMNDNNKSIVQIPPTSLFRRTQSDEYTSDRSEQDTQPIVFSAIRSAANRQATNSNNDDTNDFRDNQLFNYDGNEDIPTSPDEQLARTMQQQEWEQDYYDDTQNDHRKQPQPNDENNRNPSPTLAAALYQSLTGTNEDNDFILAEQLQQQETASNNFLPFFNPSNNNDEGSDTDNFAEARAMPLNILMRRMIQHDRSNRVRRPNGNNVRNLQQFQGDFSSEDYETLLQLDEITGANKQKLNKNQINQISTDKFNKSSSSQSASKQLHSLMRQDLQMPYSGFNDIMPVNRGNLLTFQQCGCSVTLSLDRMGREARYKETAERIDKLSGRDVWKSDIVKKNLSVLINDILLECYFRPLDNTFGDGYQNNLAAAKVPTADYNHIVPADIDYTTAFPTAIGVLYNDTDQTHVVYNAVFTLIGFIDFILSKYKIQKQFASGSLCSNPNSLPSVDPDLYGPNASLENMKDKNTMIKLWRGWMLTCLDTPSYLLIRSLVRLFAYTRAASGKSALRFLHSLKTYLPMIMDDNLLSFIVDHSSLIFGMSNNDQDSANKMIQYYKQTYHSEMSIHLSLFYNDTADLALTSDDAIALRHAVDKTQKSNPFRLTRMRGNPYRERRAFIEYMNYYLSTPIIPENVLLSMVESNDRKKVVEESINPFSRNAGIWYHYRSPLLLLFL</sequence>
<comment type="caution">
    <text evidence="2">The sequence shown here is derived from an EMBL/GenBank/DDBJ whole genome shotgun (WGS) entry which is preliminary data.</text>
</comment>
<feature type="compositionally biased region" description="Polar residues" evidence="1">
    <location>
        <begin position="177"/>
        <end position="189"/>
    </location>
</feature>
<dbReference type="Proteomes" id="UP000663829">
    <property type="component" value="Unassembled WGS sequence"/>
</dbReference>
<gene>
    <name evidence="2" type="ORF">GPM918_LOCUS6810</name>
    <name evidence="3" type="ORF">SRO942_LOCUS6810</name>
</gene>
<evidence type="ECO:0000313" key="4">
    <source>
        <dbReference type="Proteomes" id="UP000663829"/>
    </source>
</evidence>
<feature type="region of interest" description="Disordered" evidence="1">
    <location>
        <begin position="39"/>
        <end position="67"/>
    </location>
</feature>
<reference evidence="2" key="1">
    <citation type="submission" date="2021-02" db="EMBL/GenBank/DDBJ databases">
        <authorList>
            <person name="Nowell W R."/>
        </authorList>
    </citation>
    <scope>NUCLEOTIDE SEQUENCE</scope>
</reference>
<keyword evidence="4" id="KW-1185">Reference proteome</keyword>
<accession>A0A813X6M5</accession>
<feature type="compositionally biased region" description="Polar residues" evidence="1">
    <location>
        <begin position="115"/>
        <end position="125"/>
    </location>
</feature>
<protein>
    <submittedName>
        <fullName evidence="2">Uncharacterized protein</fullName>
    </submittedName>
</protein>
<feature type="region of interest" description="Disordered" evidence="1">
    <location>
        <begin position="79"/>
        <end position="189"/>
    </location>
</feature>
<feature type="compositionally biased region" description="Basic and acidic residues" evidence="1">
    <location>
        <begin position="89"/>
        <end position="101"/>
    </location>
</feature>
<dbReference type="Proteomes" id="UP000681722">
    <property type="component" value="Unassembled WGS sequence"/>
</dbReference>
<dbReference type="EMBL" id="CAJNOQ010001071">
    <property type="protein sequence ID" value="CAF0865403.1"/>
    <property type="molecule type" value="Genomic_DNA"/>
</dbReference>
<name>A0A813X6M5_9BILA</name>
<proteinExistence type="predicted"/>
<evidence type="ECO:0000313" key="2">
    <source>
        <dbReference type="EMBL" id="CAF0865403.1"/>
    </source>
</evidence>
<evidence type="ECO:0000313" key="3">
    <source>
        <dbReference type="EMBL" id="CAF3652913.1"/>
    </source>
</evidence>
<feature type="compositionally biased region" description="Polar residues" evidence="1">
    <location>
        <begin position="46"/>
        <end position="58"/>
    </location>
</feature>
<evidence type="ECO:0000256" key="1">
    <source>
        <dbReference type="SAM" id="MobiDB-lite"/>
    </source>
</evidence>
<organism evidence="2 4">
    <name type="scientific">Didymodactylos carnosus</name>
    <dbReference type="NCBI Taxonomy" id="1234261"/>
    <lineage>
        <taxon>Eukaryota</taxon>
        <taxon>Metazoa</taxon>
        <taxon>Spiralia</taxon>
        <taxon>Gnathifera</taxon>
        <taxon>Rotifera</taxon>
        <taxon>Eurotatoria</taxon>
        <taxon>Bdelloidea</taxon>
        <taxon>Philodinida</taxon>
        <taxon>Philodinidae</taxon>
        <taxon>Didymodactylos</taxon>
    </lineage>
</organism>
<dbReference type="AlphaFoldDB" id="A0A813X6M5"/>
<dbReference type="EMBL" id="CAJOBC010001071">
    <property type="protein sequence ID" value="CAF3652913.1"/>
    <property type="molecule type" value="Genomic_DNA"/>
</dbReference>